<keyword evidence="3" id="KW-1185">Reference proteome</keyword>
<dbReference type="STRING" id="89784.SAMN04489725_104184"/>
<accession>A0A1H2SS09</accession>
<reference evidence="2" key="1">
    <citation type="submission" date="2016-10" db="EMBL/GenBank/DDBJ databases">
        <authorList>
            <person name="de Groot N.N."/>
        </authorList>
    </citation>
    <scope>NUCLEOTIDE SEQUENCE [LARGE SCALE GENOMIC DNA]</scope>
    <source>
        <strain evidence="2">DSM 12489</strain>
    </source>
</reference>
<evidence type="ECO:0000313" key="3">
    <source>
        <dbReference type="Proteomes" id="UP000182589"/>
    </source>
</evidence>
<reference evidence="3" key="2">
    <citation type="submission" date="2016-10" db="EMBL/GenBank/DDBJ databases">
        <authorList>
            <person name="Varghese N."/>
        </authorList>
    </citation>
    <scope>NUCLEOTIDE SEQUENCE [LARGE SCALE GENOMIC DNA]</scope>
    <source>
        <strain evidence="3">DSM 12489</strain>
    </source>
</reference>
<dbReference type="Proteomes" id="UP001157137">
    <property type="component" value="Unassembled WGS sequence"/>
</dbReference>
<organism evidence="2 3">
    <name type="scientific">Alicyclobacillus hesperidum</name>
    <dbReference type="NCBI Taxonomy" id="89784"/>
    <lineage>
        <taxon>Bacteria</taxon>
        <taxon>Bacillati</taxon>
        <taxon>Bacillota</taxon>
        <taxon>Bacilli</taxon>
        <taxon>Bacillales</taxon>
        <taxon>Alicyclobacillaceae</taxon>
        <taxon>Alicyclobacillus</taxon>
    </lineage>
</organism>
<sequence length="82" mass="8987">MPTWIIGKHIVSNVPQQNAGIWVGAHTFGGFDASAKTNQGQAAIFGSANWLPTQRSINVDQVSVYNGVMYDTDVKDTFRFGR</sequence>
<proteinExistence type="predicted"/>
<dbReference type="EMBL" id="FNOJ01000004">
    <property type="protein sequence ID" value="SDW33849.1"/>
    <property type="molecule type" value="Genomic_DNA"/>
</dbReference>
<protein>
    <submittedName>
        <fullName evidence="2">Uncharacterized protein</fullName>
    </submittedName>
</protein>
<dbReference type="RefSeq" id="WP_006447637.1">
    <property type="nucleotide sequence ID" value="NZ_BSRA01000001.1"/>
</dbReference>
<dbReference type="Proteomes" id="UP000182589">
    <property type="component" value="Unassembled WGS sequence"/>
</dbReference>
<evidence type="ECO:0000313" key="2">
    <source>
        <dbReference type="EMBL" id="SDW33849.1"/>
    </source>
</evidence>
<reference evidence="1" key="3">
    <citation type="submission" date="2023-02" db="EMBL/GenBank/DDBJ databases">
        <title>Proposal of a novel subspecies: Alicyclobacillus hesperidum subspecies aegle.</title>
        <authorList>
            <person name="Goto K."/>
            <person name="Fujii T."/>
            <person name="Yasui K."/>
            <person name="Mochida K."/>
            <person name="Kato-Tanaka Y."/>
            <person name="Morohoshi S."/>
            <person name="An S.Y."/>
            <person name="Kasai H."/>
            <person name="Yokota A."/>
        </authorList>
    </citation>
    <scope>NUCLEOTIDE SEQUENCE</scope>
    <source>
        <strain evidence="1">DSM 12766</strain>
    </source>
</reference>
<gene>
    <name evidence="1" type="ORF">Heshes_01830</name>
    <name evidence="2" type="ORF">SAMN04489725_104184</name>
</gene>
<evidence type="ECO:0000313" key="1">
    <source>
        <dbReference type="EMBL" id="GLV12499.1"/>
    </source>
</evidence>
<dbReference type="EMBL" id="BSRA01000001">
    <property type="protein sequence ID" value="GLV12499.1"/>
    <property type="molecule type" value="Genomic_DNA"/>
</dbReference>
<dbReference type="AlphaFoldDB" id="A0A1H2SS09"/>
<name>A0A1H2SS09_9BACL</name>